<protein>
    <submittedName>
        <fullName evidence="2">PadR family transcriptional regulator</fullName>
    </submittedName>
</protein>
<dbReference type="InterPro" id="IPR005149">
    <property type="entry name" value="Tscrpt_reg_PadR_N"/>
</dbReference>
<gene>
    <name evidence="2" type="ORF">FBQ73_11605</name>
</gene>
<dbReference type="AlphaFoldDB" id="A0A6C1KVC5"/>
<dbReference type="InterPro" id="IPR036388">
    <property type="entry name" value="WH-like_DNA-bd_sf"/>
</dbReference>
<accession>A0A6C1KVC5</accession>
<dbReference type="RefSeq" id="WP_138399617.1">
    <property type="nucleotide sequence ID" value="NZ_JBAFVQ010000022.1"/>
</dbReference>
<proteinExistence type="predicted"/>
<dbReference type="SUPFAM" id="SSF46785">
    <property type="entry name" value="Winged helix' DNA-binding domain"/>
    <property type="match status" value="1"/>
</dbReference>
<dbReference type="Pfam" id="PF03551">
    <property type="entry name" value="PadR"/>
    <property type="match status" value="1"/>
</dbReference>
<dbReference type="OrthoDB" id="9814826at2"/>
<comment type="caution">
    <text evidence="2">The sequence shown here is derived from an EMBL/GenBank/DDBJ whole genome shotgun (WGS) entry which is preliminary data.</text>
</comment>
<evidence type="ECO:0000313" key="2">
    <source>
        <dbReference type="EMBL" id="TLX43263.1"/>
    </source>
</evidence>
<dbReference type="PANTHER" id="PTHR43252:SF2">
    <property type="entry name" value="TRANSCRIPTION REGULATOR, PADR-LIKE FAMILY"/>
    <property type="match status" value="1"/>
</dbReference>
<evidence type="ECO:0000259" key="1">
    <source>
        <dbReference type="Pfam" id="PF03551"/>
    </source>
</evidence>
<dbReference type="EMBL" id="VAUP01000022">
    <property type="protein sequence ID" value="TLX43263.1"/>
    <property type="molecule type" value="Genomic_DNA"/>
</dbReference>
<dbReference type="Proteomes" id="UP000305131">
    <property type="component" value="Unassembled WGS sequence"/>
</dbReference>
<sequence length="152" mass="16274">MSHPSPSAMPSVPPSPASVGKPSPDFLSRAYWNGTIKMSLSKFFILCVLHQRPMHGYDVARAVEATTNGCCSPTEGTIYPVLREFEEGGYLTAASEVVSGRERKVYTLTDKGRAAFKVAVEAWMDVTHCLVDAGKMIADAPGDEESAGGCCI</sequence>
<name>A0A6C1KVC5_XANAU</name>
<reference evidence="2 3" key="1">
    <citation type="submission" date="2019-05" db="EMBL/GenBank/DDBJ databases">
        <authorList>
            <person name="Zhou X."/>
        </authorList>
    </citation>
    <scope>NUCLEOTIDE SEQUENCE [LARGE SCALE GENOMIC DNA]</scope>
    <source>
        <strain evidence="2 3">DSM 432</strain>
    </source>
</reference>
<dbReference type="PANTHER" id="PTHR43252">
    <property type="entry name" value="TRANSCRIPTIONAL REGULATOR YQJI"/>
    <property type="match status" value="1"/>
</dbReference>
<evidence type="ECO:0000313" key="3">
    <source>
        <dbReference type="Proteomes" id="UP000305131"/>
    </source>
</evidence>
<dbReference type="Gene3D" id="1.10.10.10">
    <property type="entry name" value="Winged helix-like DNA-binding domain superfamily/Winged helix DNA-binding domain"/>
    <property type="match status" value="1"/>
</dbReference>
<organism evidence="2 3">
    <name type="scientific">Xanthobacter autotrophicus</name>
    <dbReference type="NCBI Taxonomy" id="280"/>
    <lineage>
        <taxon>Bacteria</taxon>
        <taxon>Pseudomonadati</taxon>
        <taxon>Pseudomonadota</taxon>
        <taxon>Alphaproteobacteria</taxon>
        <taxon>Hyphomicrobiales</taxon>
        <taxon>Xanthobacteraceae</taxon>
        <taxon>Xanthobacter</taxon>
    </lineage>
</organism>
<dbReference type="InterPro" id="IPR036390">
    <property type="entry name" value="WH_DNA-bd_sf"/>
</dbReference>
<feature type="domain" description="Transcription regulator PadR N-terminal" evidence="1">
    <location>
        <begin position="45"/>
        <end position="117"/>
    </location>
</feature>